<evidence type="ECO:0000313" key="2">
    <source>
        <dbReference type="EMBL" id="MFC6178070.1"/>
    </source>
</evidence>
<dbReference type="Gene3D" id="3.40.50.300">
    <property type="entry name" value="P-loop containing nucleotide triphosphate hydrolases"/>
    <property type="match status" value="1"/>
</dbReference>
<dbReference type="PANTHER" id="PTHR30050:SF4">
    <property type="entry name" value="ATP-BINDING PROTEIN RV3427C IN INSERTION SEQUENCE-RELATED"/>
    <property type="match status" value="1"/>
</dbReference>
<dbReference type="InterPro" id="IPR013317">
    <property type="entry name" value="DnaA_dom"/>
</dbReference>
<dbReference type="PANTHER" id="PTHR30050">
    <property type="entry name" value="CHROMOSOMAL REPLICATION INITIATOR PROTEIN DNAA"/>
    <property type="match status" value="1"/>
</dbReference>
<feature type="domain" description="AAA+ ATPase" evidence="1">
    <location>
        <begin position="101"/>
        <end position="241"/>
    </location>
</feature>
<gene>
    <name evidence="2" type="ORF">ACFQGR_01410</name>
</gene>
<dbReference type="Pfam" id="PF00308">
    <property type="entry name" value="Bac_DnaA"/>
    <property type="match status" value="1"/>
</dbReference>
<organism evidence="2 3">
    <name type="scientific">Weissella sagaensis</name>
    <dbReference type="NCBI Taxonomy" id="2559928"/>
    <lineage>
        <taxon>Bacteria</taxon>
        <taxon>Bacillati</taxon>
        <taxon>Bacillota</taxon>
        <taxon>Bacilli</taxon>
        <taxon>Lactobacillales</taxon>
        <taxon>Lactobacillaceae</taxon>
        <taxon>Weissella</taxon>
    </lineage>
</organism>
<dbReference type="InterPro" id="IPR027417">
    <property type="entry name" value="P-loop_NTPase"/>
</dbReference>
<protein>
    <submittedName>
        <fullName evidence="2">DnaA ATPase domain-containing protein</fullName>
    </submittedName>
</protein>
<evidence type="ECO:0000313" key="3">
    <source>
        <dbReference type="Proteomes" id="UP001596158"/>
    </source>
</evidence>
<comment type="caution">
    <text evidence="2">The sequence shown here is derived from an EMBL/GenBank/DDBJ whole genome shotgun (WGS) entry which is preliminary data.</text>
</comment>
<evidence type="ECO:0000259" key="1">
    <source>
        <dbReference type="SMART" id="SM00382"/>
    </source>
</evidence>
<reference evidence="3" key="1">
    <citation type="journal article" date="2019" name="Int. J. Syst. Evol. Microbiol.">
        <title>The Global Catalogue of Microorganisms (GCM) 10K type strain sequencing project: providing services to taxonomists for standard genome sequencing and annotation.</title>
        <authorList>
            <consortium name="The Broad Institute Genomics Platform"/>
            <consortium name="The Broad Institute Genome Sequencing Center for Infectious Disease"/>
            <person name="Wu L."/>
            <person name="Ma J."/>
        </authorList>
    </citation>
    <scope>NUCLEOTIDE SEQUENCE [LARGE SCALE GENOMIC DNA]</scope>
    <source>
        <strain evidence="3">CCM 8924</strain>
    </source>
</reference>
<accession>A0ABW1RRI1</accession>
<proteinExistence type="predicted"/>
<dbReference type="RefSeq" id="WP_137600744.1">
    <property type="nucleotide sequence ID" value="NZ_BJDT01000005.1"/>
</dbReference>
<dbReference type="CDD" id="cd00009">
    <property type="entry name" value="AAA"/>
    <property type="match status" value="1"/>
</dbReference>
<dbReference type="Proteomes" id="UP001596158">
    <property type="component" value="Unassembled WGS sequence"/>
</dbReference>
<dbReference type="EMBL" id="JBHSSG010000007">
    <property type="protein sequence ID" value="MFC6178070.1"/>
    <property type="molecule type" value="Genomic_DNA"/>
</dbReference>
<dbReference type="SUPFAM" id="SSF52540">
    <property type="entry name" value="P-loop containing nucleoside triphosphate hydrolases"/>
    <property type="match status" value="1"/>
</dbReference>
<dbReference type="SMART" id="SM00382">
    <property type="entry name" value="AAA"/>
    <property type="match status" value="1"/>
</dbReference>
<keyword evidence="3" id="KW-1185">Reference proteome</keyword>
<dbReference type="InterPro" id="IPR003593">
    <property type="entry name" value="AAA+_ATPase"/>
</dbReference>
<name>A0ABW1RRI1_9LACO</name>
<sequence length="246" mass="27971">MGNLSEAMEKLHEFALSKGTLKAMPTQAEIAEKKRLEHDAIIKSWQAQERAKYFKASLWGDEAERSFTFQDWEPAMQGENEQTARNVANQAYKVMKELDGQLFNVMLYGKAGTGKTSLALAIISGLSEERSKMFVSLVEWRDMTYQSFHDEKLQQKLAVIEKYMREVDVLVLDDFGKETQKEAKEKVAGMLFRLADARKGKATIMTSNDNAVALANKYDNATLSRLIPKNPQHVIAMNKLRDVREV</sequence>